<comment type="caution">
    <text evidence="2">The sequence shown here is derived from an EMBL/GenBank/DDBJ whole genome shotgun (WGS) entry which is preliminary data.</text>
</comment>
<evidence type="ECO:0000259" key="1">
    <source>
        <dbReference type="PROSITE" id="PS51819"/>
    </source>
</evidence>
<keyword evidence="3" id="KW-1185">Reference proteome</keyword>
<dbReference type="Proteomes" id="UP001549047">
    <property type="component" value="Unassembled WGS sequence"/>
</dbReference>
<dbReference type="InterPro" id="IPR004360">
    <property type="entry name" value="Glyas_Fos-R_dOase_dom"/>
</dbReference>
<sequence>MTSSLDITRRAALHVLGATPILLGAAAPSLAAPLKPSFAVTTPIHINSVTLRVRDMMVMTAFYGQVLGLAVLSADTERTVLGADGVPLVTLLNKPNDSPDDPSTAGLYHTAFLMPDRKELGRWLITAYVNGVPFTGFADHSVSEALYLDDPEGNGVEVYADRPHEGWTWKADGQVKMGTDELNVDDLVSGLPRDGKLPYTAPAGFRIGHVHMRVGDTAQARDFYVKATGLDMTALIANESAAFFSNGRYHHHVGSNVWQSRGAGKRPENMSGLETAAFTVAPDLMEGLRTRLKTHGTDMKEDGSALVALDPWNTPIRFIPGT</sequence>
<gene>
    <name evidence="2" type="ORF">ABID16_000348</name>
</gene>
<dbReference type="InterPro" id="IPR029068">
    <property type="entry name" value="Glyas_Bleomycin-R_OHBP_Dase"/>
</dbReference>
<feature type="domain" description="VOC" evidence="1">
    <location>
        <begin position="206"/>
        <end position="322"/>
    </location>
</feature>
<organism evidence="2 3">
    <name type="scientific">Rhizobium aquaticum</name>
    <dbReference type="NCBI Taxonomy" id="1549636"/>
    <lineage>
        <taxon>Bacteria</taxon>
        <taxon>Pseudomonadati</taxon>
        <taxon>Pseudomonadota</taxon>
        <taxon>Alphaproteobacteria</taxon>
        <taxon>Hyphomicrobiales</taxon>
        <taxon>Rhizobiaceae</taxon>
        <taxon>Rhizobium/Agrobacterium group</taxon>
        <taxon>Rhizobium</taxon>
    </lineage>
</organism>
<feature type="domain" description="VOC" evidence="1">
    <location>
        <begin position="45"/>
        <end position="161"/>
    </location>
</feature>
<name>A0ABV2IU77_9HYPH</name>
<dbReference type="PANTHER" id="PTHR43279:SF1">
    <property type="entry name" value="CATECHOL-2,3-DIOXYGENASE"/>
    <property type="match status" value="1"/>
</dbReference>
<reference evidence="2 3" key="1">
    <citation type="submission" date="2024-06" db="EMBL/GenBank/DDBJ databases">
        <title>Genomic Encyclopedia of Type Strains, Phase IV (KMG-IV): sequencing the most valuable type-strain genomes for metagenomic binning, comparative biology and taxonomic classification.</title>
        <authorList>
            <person name="Goeker M."/>
        </authorList>
    </citation>
    <scope>NUCLEOTIDE SEQUENCE [LARGE SCALE GENOMIC DNA]</scope>
    <source>
        <strain evidence="2 3">DSM 29780</strain>
    </source>
</reference>
<accession>A0ABV2IU77</accession>
<dbReference type="EC" id="1.13.11.2" evidence="2"/>
<dbReference type="InterPro" id="IPR006311">
    <property type="entry name" value="TAT_signal"/>
</dbReference>
<evidence type="ECO:0000313" key="3">
    <source>
        <dbReference type="Proteomes" id="UP001549047"/>
    </source>
</evidence>
<dbReference type="CDD" id="cd07255">
    <property type="entry name" value="VOC_BsCatE_like_N"/>
    <property type="match status" value="1"/>
</dbReference>
<dbReference type="Gene3D" id="3.10.180.10">
    <property type="entry name" value="2,3-Dihydroxybiphenyl 1,2-Dioxygenase, domain 1"/>
    <property type="match status" value="2"/>
</dbReference>
<protein>
    <submittedName>
        <fullName evidence="2">Catechol 2,3-dioxygenase</fullName>
        <ecNumber evidence="2">1.13.11.2</ecNumber>
    </submittedName>
</protein>
<dbReference type="PROSITE" id="PS51819">
    <property type="entry name" value="VOC"/>
    <property type="match status" value="2"/>
</dbReference>
<keyword evidence="2" id="KW-0560">Oxidoreductase</keyword>
<dbReference type="PROSITE" id="PS51318">
    <property type="entry name" value="TAT"/>
    <property type="match status" value="1"/>
</dbReference>
<dbReference type="RefSeq" id="WP_354554630.1">
    <property type="nucleotide sequence ID" value="NZ_JBEPMB010000001.1"/>
</dbReference>
<evidence type="ECO:0000313" key="2">
    <source>
        <dbReference type="EMBL" id="MET3612043.1"/>
    </source>
</evidence>
<dbReference type="SUPFAM" id="SSF54593">
    <property type="entry name" value="Glyoxalase/Bleomycin resistance protein/Dihydroxybiphenyl dioxygenase"/>
    <property type="match status" value="2"/>
</dbReference>
<dbReference type="EMBL" id="JBEPMB010000001">
    <property type="protein sequence ID" value="MET3612043.1"/>
    <property type="molecule type" value="Genomic_DNA"/>
</dbReference>
<dbReference type="PANTHER" id="PTHR43279">
    <property type="entry name" value="CATECHOL-2,3-DIOXYGENASE"/>
    <property type="match status" value="1"/>
</dbReference>
<dbReference type="GO" id="GO:0018577">
    <property type="term" value="F:catechol 2,3-dioxygenase activity"/>
    <property type="evidence" value="ECO:0007669"/>
    <property type="project" value="UniProtKB-EC"/>
</dbReference>
<proteinExistence type="predicted"/>
<dbReference type="Pfam" id="PF00903">
    <property type="entry name" value="Glyoxalase"/>
    <property type="match status" value="2"/>
</dbReference>
<dbReference type="InterPro" id="IPR037523">
    <property type="entry name" value="VOC_core"/>
</dbReference>